<dbReference type="GO" id="GO:0015081">
    <property type="term" value="F:sodium ion transmembrane transporter activity"/>
    <property type="evidence" value="ECO:0007669"/>
    <property type="project" value="InterPro"/>
</dbReference>
<evidence type="ECO:0000256" key="5">
    <source>
        <dbReference type="ARBA" id="ARBA00023136"/>
    </source>
</evidence>
<evidence type="ECO:0000256" key="4">
    <source>
        <dbReference type="ARBA" id="ARBA00022989"/>
    </source>
</evidence>
<dbReference type="OrthoDB" id="1933845at2"/>
<feature type="transmembrane region" description="Helical" evidence="6">
    <location>
        <begin position="12"/>
        <end position="32"/>
    </location>
</feature>
<dbReference type="Proteomes" id="UP000198619">
    <property type="component" value="Unassembled WGS sequence"/>
</dbReference>
<accession>A0A1I1AMZ6</accession>
<dbReference type="AlphaFoldDB" id="A0A1I1AMZ6"/>
<dbReference type="GO" id="GO:0036376">
    <property type="term" value="P:sodium ion export across plasma membrane"/>
    <property type="evidence" value="ECO:0007669"/>
    <property type="project" value="InterPro"/>
</dbReference>
<dbReference type="STRING" id="84698.SAMN04488528_104119"/>
<protein>
    <submittedName>
        <fullName evidence="7">Oxaloacetate decarboxylase, gamma chain</fullName>
    </submittedName>
</protein>
<dbReference type="RefSeq" id="WP_090042839.1">
    <property type="nucleotide sequence ID" value="NZ_FOKI01000041.1"/>
</dbReference>
<proteinExistence type="predicted"/>
<keyword evidence="2" id="KW-1003">Cell membrane</keyword>
<evidence type="ECO:0000256" key="3">
    <source>
        <dbReference type="ARBA" id="ARBA00022692"/>
    </source>
</evidence>
<evidence type="ECO:0000256" key="6">
    <source>
        <dbReference type="SAM" id="Phobius"/>
    </source>
</evidence>
<sequence length="113" mass="13099">MNFPQRLSFSGIVTLLFMVIVFLILIILMLMIKLQTKTVDKVLKEDKSNLEDNNIKTNQDYINNETEEKFIKEDNLELIAAIMGALSMHTGKNVADFKIKSIKRVDETNWTNY</sequence>
<evidence type="ECO:0000313" key="8">
    <source>
        <dbReference type="Proteomes" id="UP000198619"/>
    </source>
</evidence>
<evidence type="ECO:0000256" key="2">
    <source>
        <dbReference type="ARBA" id="ARBA00022475"/>
    </source>
</evidence>
<name>A0A1I1AMZ6_9CLOT</name>
<gene>
    <name evidence="7" type="ORF">SAMN04488528_104119</name>
</gene>
<keyword evidence="3 6" id="KW-0812">Transmembrane</keyword>
<keyword evidence="8" id="KW-1185">Reference proteome</keyword>
<dbReference type="Pfam" id="PF04277">
    <property type="entry name" value="OAD_gamma"/>
    <property type="match status" value="1"/>
</dbReference>
<dbReference type="EMBL" id="FOKI01000041">
    <property type="protein sequence ID" value="SFB39415.1"/>
    <property type="molecule type" value="Genomic_DNA"/>
</dbReference>
<keyword evidence="4 6" id="KW-1133">Transmembrane helix</keyword>
<evidence type="ECO:0000313" key="7">
    <source>
        <dbReference type="EMBL" id="SFB39415.1"/>
    </source>
</evidence>
<keyword evidence="5 6" id="KW-0472">Membrane</keyword>
<organism evidence="7 8">
    <name type="scientific">Clostridium frigidicarnis</name>
    <dbReference type="NCBI Taxonomy" id="84698"/>
    <lineage>
        <taxon>Bacteria</taxon>
        <taxon>Bacillati</taxon>
        <taxon>Bacillota</taxon>
        <taxon>Clostridia</taxon>
        <taxon>Eubacteriales</taxon>
        <taxon>Clostridiaceae</taxon>
        <taxon>Clostridium</taxon>
    </lineage>
</organism>
<dbReference type="GO" id="GO:0005886">
    <property type="term" value="C:plasma membrane"/>
    <property type="evidence" value="ECO:0007669"/>
    <property type="project" value="UniProtKB-SubCell"/>
</dbReference>
<comment type="subcellular location">
    <subcellularLocation>
        <location evidence="1">Cell membrane</location>
    </subcellularLocation>
</comment>
<evidence type="ECO:0000256" key="1">
    <source>
        <dbReference type="ARBA" id="ARBA00004236"/>
    </source>
</evidence>
<reference evidence="7 8" key="1">
    <citation type="submission" date="2016-10" db="EMBL/GenBank/DDBJ databases">
        <authorList>
            <person name="de Groot N.N."/>
        </authorList>
    </citation>
    <scope>NUCLEOTIDE SEQUENCE [LARGE SCALE GENOMIC DNA]</scope>
    <source>
        <strain evidence="7 8">DSM 12271</strain>
    </source>
</reference>
<dbReference type="InterPro" id="IPR005899">
    <property type="entry name" value="Na_pump_deCOase"/>
</dbReference>